<reference evidence="1" key="2">
    <citation type="journal article" date="2015" name="Data Brief">
        <title>Shoot transcriptome of the giant reed, Arundo donax.</title>
        <authorList>
            <person name="Barrero R.A."/>
            <person name="Guerrero F.D."/>
            <person name="Moolhuijzen P."/>
            <person name="Goolsby J.A."/>
            <person name="Tidwell J."/>
            <person name="Bellgard S.E."/>
            <person name="Bellgard M.I."/>
        </authorList>
    </citation>
    <scope>NUCLEOTIDE SEQUENCE</scope>
    <source>
        <tissue evidence="1">Shoot tissue taken approximately 20 cm above the soil surface</tissue>
    </source>
</reference>
<dbReference type="EMBL" id="GBRH01182250">
    <property type="protein sequence ID" value="JAE15646.1"/>
    <property type="molecule type" value="Transcribed_RNA"/>
</dbReference>
<sequence length="50" mass="5674">MLMFVCDEPRTPSGNFMPFFPLCLQALPCVQLCPVNLYWQPASLTLLTLI</sequence>
<dbReference type="AlphaFoldDB" id="A0A0A9FZD2"/>
<name>A0A0A9FZD2_ARUDO</name>
<proteinExistence type="predicted"/>
<organism evidence="1">
    <name type="scientific">Arundo donax</name>
    <name type="common">Giant reed</name>
    <name type="synonym">Donax arundinaceus</name>
    <dbReference type="NCBI Taxonomy" id="35708"/>
    <lineage>
        <taxon>Eukaryota</taxon>
        <taxon>Viridiplantae</taxon>
        <taxon>Streptophyta</taxon>
        <taxon>Embryophyta</taxon>
        <taxon>Tracheophyta</taxon>
        <taxon>Spermatophyta</taxon>
        <taxon>Magnoliopsida</taxon>
        <taxon>Liliopsida</taxon>
        <taxon>Poales</taxon>
        <taxon>Poaceae</taxon>
        <taxon>PACMAD clade</taxon>
        <taxon>Arundinoideae</taxon>
        <taxon>Arundineae</taxon>
        <taxon>Arundo</taxon>
    </lineage>
</organism>
<accession>A0A0A9FZD2</accession>
<evidence type="ECO:0000313" key="1">
    <source>
        <dbReference type="EMBL" id="JAE15646.1"/>
    </source>
</evidence>
<reference evidence="1" key="1">
    <citation type="submission" date="2014-09" db="EMBL/GenBank/DDBJ databases">
        <authorList>
            <person name="Magalhaes I.L.F."/>
            <person name="Oliveira U."/>
            <person name="Santos F.R."/>
            <person name="Vidigal T.H.D.A."/>
            <person name="Brescovit A.D."/>
            <person name="Santos A.J."/>
        </authorList>
    </citation>
    <scope>NUCLEOTIDE SEQUENCE</scope>
    <source>
        <tissue evidence="1">Shoot tissue taken approximately 20 cm above the soil surface</tissue>
    </source>
</reference>
<protein>
    <submittedName>
        <fullName evidence="1">Uncharacterized protein</fullName>
    </submittedName>
</protein>